<evidence type="ECO:0000313" key="1">
    <source>
        <dbReference type="EMBL" id="PTM81379.1"/>
    </source>
</evidence>
<accession>A0ABX5JH48</accession>
<keyword evidence="2" id="KW-1185">Reference proteome</keyword>
<dbReference type="Proteomes" id="UP000240800">
    <property type="component" value="Unassembled WGS sequence"/>
</dbReference>
<name>A0ABX5JH48_9RHOB</name>
<gene>
    <name evidence="1" type="ORF">C8J29_101316</name>
</gene>
<dbReference type="EMBL" id="PZZW01000001">
    <property type="protein sequence ID" value="PTM81379.1"/>
    <property type="molecule type" value="Genomic_DNA"/>
</dbReference>
<evidence type="ECO:0008006" key="3">
    <source>
        <dbReference type="Google" id="ProtNLM"/>
    </source>
</evidence>
<reference evidence="1 2" key="1">
    <citation type="submission" date="2018-04" db="EMBL/GenBank/DDBJ databases">
        <title>Genomic Encyclopedia of Type Strains, Phase III (KMG-III): the genomes of soil and plant-associated and newly described type strains.</title>
        <authorList>
            <person name="Whitman W."/>
        </authorList>
    </citation>
    <scope>NUCLEOTIDE SEQUENCE [LARGE SCALE GENOMIC DNA]</scope>
    <source>
        <strain evidence="1 2">JA192</strain>
    </source>
</reference>
<dbReference type="RefSeq" id="WP_069331038.1">
    <property type="nucleotide sequence ID" value="NZ_JAYFRT010000005.1"/>
</dbReference>
<dbReference type="SUPFAM" id="SSF53448">
    <property type="entry name" value="Nucleotide-diphospho-sugar transferases"/>
    <property type="match status" value="1"/>
</dbReference>
<evidence type="ECO:0000313" key="2">
    <source>
        <dbReference type="Proteomes" id="UP000240800"/>
    </source>
</evidence>
<comment type="caution">
    <text evidence="1">The sequence shown here is derived from an EMBL/GenBank/DDBJ whole genome shotgun (WGS) entry which is preliminary data.</text>
</comment>
<sequence length="267" mass="30768">MLKQVICINWGTKYGPRFINRLYAMVARNITPPFTFTCFTDNEEGIRPEVDCQPLPPLDFVMPKNTMGKWPKARLWSPTLGDLKGPVLFLDLDVVITGSLDEFFTYGDPDRVILARNPAKPFERLGQTSVFRFPVGSLVELQRIFLADPQAVADEYRFEQRFVTMNAPGGVDLFPKAWVRHFRYQCMLPFPLNLALPPRLPQGSKVVIFPGGVHPEHAIRGGWVHREGWTLGQHLRGLAERHADGSRWRYLRHYMRPTAWVADHWKE</sequence>
<organism evidence="1 2">
    <name type="scientific">Cereibacter johrii</name>
    <dbReference type="NCBI Taxonomy" id="445629"/>
    <lineage>
        <taxon>Bacteria</taxon>
        <taxon>Pseudomonadati</taxon>
        <taxon>Pseudomonadota</taxon>
        <taxon>Alphaproteobacteria</taxon>
        <taxon>Rhodobacterales</taxon>
        <taxon>Paracoccaceae</taxon>
        <taxon>Cereibacter</taxon>
    </lineage>
</organism>
<proteinExistence type="predicted"/>
<dbReference type="InterPro" id="IPR029044">
    <property type="entry name" value="Nucleotide-diphossugar_trans"/>
</dbReference>
<protein>
    <recommendedName>
        <fullName evidence="3">Glycosyl transferase</fullName>
    </recommendedName>
</protein>